<keyword evidence="2" id="KW-1185">Reference proteome</keyword>
<protein>
    <recommendedName>
        <fullName evidence="3">Transposase</fullName>
    </recommendedName>
</protein>
<dbReference type="PATRIC" id="fig|210007.7.peg.1866"/>
<dbReference type="HOGENOM" id="CLU_2686303_0_0_9"/>
<accession>Q8DRW4</accession>
<evidence type="ECO:0000313" key="2">
    <source>
        <dbReference type="Proteomes" id="UP000002512"/>
    </source>
</evidence>
<dbReference type="EMBL" id="AE014133">
    <property type="protein sequence ID" value="AAN59690.1"/>
    <property type="molecule type" value="Genomic_DNA"/>
</dbReference>
<dbReference type="eggNOG" id="COG3382">
    <property type="taxonomic scope" value="Bacteria"/>
</dbReference>
<evidence type="ECO:0000313" key="1">
    <source>
        <dbReference type="EMBL" id="AAN59690.1"/>
    </source>
</evidence>
<name>Q8DRW4_STRMU</name>
<reference evidence="1 2" key="1">
    <citation type="journal article" date="2002" name="Proc. Natl. Acad. Sci. U.S.A.">
        <title>Genome sequence of Streptococcus mutans UA159, a cariogenic dental pathogen.</title>
        <authorList>
            <person name="Ajdic D."/>
            <person name="McShan W.M."/>
            <person name="McLaughlin R.E."/>
            <person name="Savic G."/>
            <person name="Chang J."/>
            <person name="Carson M.B."/>
            <person name="Primeaux C."/>
            <person name="Tian R."/>
            <person name="Kenton S."/>
            <person name="Jia H."/>
            <person name="Lin S."/>
            <person name="Qian Y."/>
            <person name="Li S."/>
            <person name="Zhu H."/>
            <person name="Najar F."/>
            <person name="Lai H."/>
            <person name="White J."/>
            <person name="Roe B.A."/>
            <person name="Ferretti J.J."/>
        </authorList>
    </citation>
    <scope>NUCLEOTIDE SEQUENCE [LARGE SCALE GENOMIC DNA]</scope>
    <source>
        <strain evidence="2">ATCC 700610 / UA159</strain>
    </source>
</reference>
<dbReference type="Proteomes" id="UP000002512">
    <property type="component" value="Chromosome"/>
</dbReference>
<proteinExistence type="predicted"/>
<dbReference type="KEGG" id="smu:SMU_2096c"/>
<dbReference type="STRING" id="210007.SMU_2096c"/>
<evidence type="ECO:0008006" key="3">
    <source>
        <dbReference type="Google" id="ProtNLM"/>
    </source>
</evidence>
<sequence>MFPQAKIGIVLLKKFQSQKRSPKPIIELLKKSNELAKTYLVEDNFSDNAEIQVHRKAYQRFKTKKEHVRVLKHY</sequence>
<gene>
    <name evidence="1" type="ordered locus">SMU_2096c</name>
</gene>
<dbReference type="OrthoDB" id="276580at2"/>
<organism evidence="1 2">
    <name type="scientific">Streptococcus mutans serotype c (strain ATCC 700610 / UA159)</name>
    <dbReference type="NCBI Taxonomy" id="210007"/>
    <lineage>
        <taxon>Bacteria</taxon>
        <taxon>Bacillati</taxon>
        <taxon>Bacillota</taxon>
        <taxon>Bacilli</taxon>
        <taxon>Lactobacillales</taxon>
        <taxon>Streptococcaceae</taxon>
        <taxon>Streptococcus</taxon>
    </lineage>
</organism>
<dbReference type="AlphaFoldDB" id="Q8DRW4"/>